<comment type="similarity">
    <text evidence="2">Belongs to the TspO/BZRP family.</text>
</comment>
<evidence type="ECO:0000256" key="4">
    <source>
        <dbReference type="ARBA" id="ARBA00022989"/>
    </source>
</evidence>
<feature type="transmembrane region" description="Helical" evidence="6">
    <location>
        <begin position="12"/>
        <end position="32"/>
    </location>
</feature>
<dbReference type="InterPro" id="IPR004307">
    <property type="entry name" value="TspO_MBR"/>
</dbReference>
<name>A0A1G6Q989_9BACT</name>
<accession>A0A1G6Q989</accession>
<dbReference type="Gene3D" id="1.20.1260.100">
    <property type="entry name" value="TspO/MBR protein"/>
    <property type="match status" value="1"/>
</dbReference>
<dbReference type="FunFam" id="1.20.1260.100:FF:000001">
    <property type="entry name" value="translocator protein 2"/>
    <property type="match status" value="1"/>
</dbReference>
<keyword evidence="4 6" id="KW-1133">Transmembrane helix</keyword>
<dbReference type="Proteomes" id="UP000199452">
    <property type="component" value="Unassembled WGS sequence"/>
</dbReference>
<dbReference type="InterPro" id="IPR038330">
    <property type="entry name" value="TspO/MBR-related_sf"/>
</dbReference>
<dbReference type="STRING" id="1640674.SAMN05216323_105823"/>
<feature type="transmembrane region" description="Helical" evidence="6">
    <location>
        <begin position="83"/>
        <end position="102"/>
    </location>
</feature>
<proteinExistence type="inferred from homology"/>
<dbReference type="GO" id="GO:0033013">
    <property type="term" value="P:tetrapyrrole metabolic process"/>
    <property type="evidence" value="ECO:0007669"/>
    <property type="project" value="UniProtKB-ARBA"/>
</dbReference>
<reference evidence="7 8" key="1">
    <citation type="submission" date="2016-09" db="EMBL/GenBank/DDBJ databases">
        <authorList>
            <person name="Capua I."/>
            <person name="De Benedictis P."/>
            <person name="Joannis T."/>
            <person name="Lombin L.H."/>
            <person name="Cattoli G."/>
        </authorList>
    </citation>
    <scope>NUCLEOTIDE SEQUENCE [LARGE SCALE GENOMIC DNA]</scope>
    <source>
        <strain evidence="7 8">A7P-90m</strain>
    </source>
</reference>
<organism evidence="7 8">
    <name type="scientific">Williamwhitmania taraxaci</name>
    <dbReference type="NCBI Taxonomy" id="1640674"/>
    <lineage>
        <taxon>Bacteria</taxon>
        <taxon>Pseudomonadati</taxon>
        <taxon>Bacteroidota</taxon>
        <taxon>Bacteroidia</taxon>
        <taxon>Bacteroidales</taxon>
        <taxon>Williamwhitmaniaceae</taxon>
        <taxon>Williamwhitmania</taxon>
    </lineage>
</organism>
<evidence type="ECO:0000256" key="1">
    <source>
        <dbReference type="ARBA" id="ARBA00004141"/>
    </source>
</evidence>
<evidence type="ECO:0000313" key="8">
    <source>
        <dbReference type="Proteomes" id="UP000199452"/>
    </source>
</evidence>
<keyword evidence="8" id="KW-1185">Reference proteome</keyword>
<dbReference type="Pfam" id="PF03073">
    <property type="entry name" value="TspO_MBR"/>
    <property type="match status" value="1"/>
</dbReference>
<evidence type="ECO:0000256" key="5">
    <source>
        <dbReference type="ARBA" id="ARBA00023136"/>
    </source>
</evidence>
<dbReference type="PIRSF" id="PIRSF005859">
    <property type="entry name" value="PBR"/>
    <property type="match status" value="1"/>
</dbReference>
<keyword evidence="5 6" id="KW-0472">Membrane</keyword>
<dbReference type="EMBL" id="FMYP01000058">
    <property type="protein sequence ID" value="SDC88256.1"/>
    <property type="molecule type" value="Genomic_DNA"/>
</dbReference>
<feature type="transmembrane region" description="Helical" evidence="6">
    <location>
        <begin position="52"/>
        <end position="71"/>
    </location>
</feature>
<feature type="transmembrane region" description="Helical" evidence="6">
    <location>
        <begin position="138"/>
        <end position="158"/>
    </location>
</feature>
<comment type="subcellular location">
    <subcellularLocation>
        <location evidence="1">Membrane</location>
        <topology evidence="1">Multi-pass membrane protein</topology>
    </subcellularLocation>
</comment>
<gene>
    <name evidence="7" type="ORF">SAMN05216323_105823</name>
</gene>
<feature type="transmembrane region" description="Helical" evidence="6">
    <location>
        <begin position="108"/>
        <end position="126"/>
    </location>
</feature>
<keyword evidence="3 6" id="KW-0812">Transmembrane</keyword>
<dbReference type="PANTHER" id="PTHR10057:SF0">
    <property type="entry name" value="TRANSLOCATOR PROTEIN"/>
    <property type="match status" value="1"/>
</dbReference>
<evidence type="ECO:0000256" key="6">
    <source>
        <dbReference type="SAM" id="Phobius"/>
    </source>
</evidence>
<dbReference type="RefSeq" id="WP_212590555.1">
    <property type="nucleotide sequence ID" value="NZ_FMYP01000058.1"/>
</dbReference>
<dbReference type="GO" id="GO:0016020">
    <property type="term" value="C:membrane"/>
    <property type="evidence" value="ECO:0007669"/>
    <property type="project" value="UniProtKB-SubCell"/>
</dbReference>
<dbReference type="CDD" id="cd15904">
    <property type="entry name" value="TSPO_MBR"/>
    <property type="match status" value="1"/>
</dbReference>
<sequence length="160" mass="18340">MKLNNGKQMIYRLIIFLLINFAALGLGGFFTGTGVSSNWYESLAKAPWTPPGWVFGFAWTSIMICFSVYMAYLWPVVENKKTLVALFVLQWILNVSWNPVFFYFHNTLGGLILIIGLTILVFLFLFKYWPALKLISLLILPYAIWLIIATSLNAYILLKN</sequence>
<dbReference type="AlphaFoldDB" id="A0A1G6Q989"/>
<evidence type="ECO:0000313" key="7">
    <source>
        <dbReference type="EMBL" id="SDC88256.1"/>
    </source>
</evidence>
<evidence type="ECO:0000256" key="3">
    <source>
        <dbReference type="ARBA" id="ARBA00022692"/>
    </source>
</evidence>
<evidence type="ECO:0000256" key="2">
    <source>
        <dbReference type="ARBA" id="ARBA00007524"/>
    </source>
</evidence>
<dbReference type="PANTHER" id="PTHR10057">
    <property type="entry name" value="PERIPHERAL-TYPE BENZODIAZEPINE RECEPTOR"/>
    <property type="match status" value="1"/>
</dbReference>
<protein>
    <submittedName>
        <fullName evidence="7">TspO and MBR related proteins</fullName>
    </submittedName>
</protein>